<evidence type="ECO:0000313" key="2">
    <source>
        <dbReference type="EMBL" id="MDI3408282.1"/>
    </source>
</evidence>
<comment type="caution">
    <text evidence="2">The sequence shown here is derived from an EMBL/GenBank/DDBJ whole genome shotgun (WGS) entry which is preliminary data.</text>
</comment>
<dbReference type="InterPro" id="IPR011990">
    <property type="entry name" value="TPR-like_helical_dom_sf"/>
</dbReference>
<name>A0ABT6SJB8_9ACTN</name>
<evidence type="ECO:0008006" key="4">
    <source>
        <dbReference type="Google" id="ProtNLM"/>
    </source>
</evidence>
<feature type="region of interest" description="Disordered" evidence="1">
    <location>
        <begin position="199"/>
        <end position="246"/>
    </location>
</feature>
<gene>
    <name evidence="2" type="ORF">QIS96_31245</name>
</gene>
<accession>A0ABT6SJB8</accession>
<proteinExistence type="predicted"/>
<organism evidence="2 3">
    <name type="scientific">Streptomyces cavernicola</name>
    <dbReference type="NCBI Taxonomy" id="3043613"/>
    <lineage>
        <taxon>Bacteria</taxon>
        <taxon>Bacillati</taxon>
        <taxon>Actinomycetota</taxon>
        <taxon>Actinomycetes</taxon>
        <taxon>Kitasatosporales</taxon>
        <taxon>Streptomycetaceae</taxon>
        <taxon>Streptomyces</taxon>
    </lineage>
</organism>
<evidence type="ECO:0000256" key="1">
    <source>
        <dbReference type="SAM" id="MobiDB-lite"/>
    </source>
</evidence>
<sequence>MGARRTPNDRLRERLEEAEWNGAELARAVNAAGRQAGVRVSYDRSNVSHWLAGTRPRPSARDLLVRAFAKRLGRLVTVEELGFGTVGTARGETTAGTRTGWVPSYGGGTYGGGPHGQGTAPAWVRAAARTMPVQRGPGDAADAGTPGGLAGAVGRGGADGAWGRSGDARRELAELVLEHRDPRQLKRLRELPYRAPRLPQLGGGAAATRGSVAARNPLRSRTSLAARASMSGRTESGPGAGAGSGGADGLRAGATVLSALDLLERSGGRAVRELIVGELSGADRAEAARLCRMLGRAWADDLAHGAAQRALELSAALAAEAGRPVLRAAALRDMSVIALELGRTTEASVLAEAAVDLGFDGAGAGTRAFLLTQRSVARAVTGDGAGAVKDMDGAEYWIDRGEDDENGSYSLGALLYQVARMHRAEGDLRRSVSALELSLSLRPPAEQRSRALIRIELAHQRLGSGDFAAAADELRMLVPGHESLRSARVDAALAYLRSRAMSPDPAPLPRIAYRGRC</sequence>
<dbReference type="EMBL" id="JASCIQ010000043">
    <property type="protein sequence ID" value="MDI3408282.1"/>
    <property type="molecule type" value="Genomic_DNA"/>
</dbReference>
<evidence type="ECO:0000313" key="3">
    <source>
        <dbReference type="Proteomes" id="UP001223978"/>
    </source>
</evidence>
<protein>
    <recommendedName>
        <fullName evidence="4">Transcriptional regulator</fullName>
    </recommendedName>
</protein>
<dbReference type="SUPFAM" id="SSF48452">
    <property type="entry name" value="TPR-like"/>
    <property type="match status" value="1"/>
</dbReference>
<keyword evidence="3" id="KW-1185">Reference proteome</keyword>
<dbReference type="Proteomes" id="UP001223978">
    <property type="component" value="Unassembled WGS sequence"/>
</dbReference>
<reference evidence="2 3" key="1">
    <citation type="submission" date="2023-05" db="EMBL/GenBank/DDBJ databases">
        <title>Draft genome sequence of Streptomyces sp. B-S-A6 isolated from a cave soil in Thailand.</title>
        <authorList>
            <person name="Chamroensaksri N."/>
            <person name="Muangham S."/>
        </authorList>
    </citation>
    <scope>NUCLEOTIDE SEQUENCE [LARGE SCALE GENOMIC DNA]</scope>
    <source>
        <strain evidence="2 3">B-S-A6</strain>
    </source>
</reference>
<dbReference type="RefSeq" id="WP_282546188.1">
    <property type="nucleotide sequence ID" value="NZ_JASCIQ010000043.1"/>
</dbReference>